<comment type="caution">
    <text evidence="2">The sequence shown here is derived from an EMBL/GenBank/DDBJ whole genome shotgun (WGS) entry which is preliminary data.</text>
</comment>
<dbReference type="PANTHER" id="PTHR10656">
    <property type="entry name" value="CELL FATE DETERMINING PROTEIN MAB21-RELATED"/>
    <property type="match status" value="1"/>
</dbReference>
<evidence type="ECO:0000313" key="3">
    <source>
        <dbReference type="Proteomes" id="UP000596742"/>
    </source>
</evidence>
<dbReference type="EMBL" id="UYJE01002837">
    <property type="protein sequence ID" value="VDI14186.1"/>
    <property type="molecule type" value="Genomic_DNA"/>
</dbReference>
<dbReference type="AlphaFoldDB" id="A0A8B6D3Y2"/>
<dbReference type="Proteomes" id="UP000596742">
    <property type="component" value="Unassembled WGS sequence"/>
</dbReference>
<gene>
    <name evidence="2" type="ORF">MGAL_10B041312</name>
</gene>
<organism evidence="2 3">
    <name type="scientific">Mytilus galloprovincialis</name>
    <name type="common">Mediterranean mussel</name>
    <dbReference type="NCBI Taxonomy" id="29158"/>
    <lineage>
        <taxon>Eukaryota</taxon>
        <taxon>Metazoa</taxon>
        <taxon>Spiralia</taxon>
        <taxon>Lophotrochozoa</taxon>
        <taxon>Mollusca</taxon>
        <taxon>Bivalvia</taxon>
        <taxon>Autobranchia</taxon>
        <taxon>Pteriomorphia</taxon>
        <taxon>Mytilida</taxon>
        <taxon>Mytiloidea</taxon>
        <taxon>Mytilidae</taxon>
        <taxon>Mytilinae</taxon>
        <taxon>Mytilus</taxon>
    </lineage>
</organism>
<dbReference type="InterPro" id="IPR046903">
    <property type="entry name" value="Mab-21-like_nuc_Trfase"/>
</dbReference>
<reference evidence="2" key="1">
    <citation type="submission" date="2018-11" db="EMBL/GenBank/DDBJ databases">
        <authorList>
            <person name="Alioto T."/>
            <person name="Alioto T."/>
        </authorList>
    </citation>
    <scope>NUCLEOTIDE SEQUENCE</scope>
</reference>
<dbReference type="Pfam" id="PF03281">
    <property type="entry name" value="Mab-21"/>
    <property type="match status" value="1"/>
</dbReference>
<evidence type="ECO:0000313" key="2">
    <source>
        <dbReference type="EMBL" id="VDI14186.1"/>
    </source>
</evidence>
<name>A0A8B6D3Y2_MYTGA</name>
<dbReference type="OrthoDB" id="6141187at2759"/>
<proteinExistence type="predicted"/>
<dbReference type="PANTHER" id="PTHR10656:SF69">
    <property type="entry name" value="MAB-21-LIKE HHH_H2TH-LIKE DOMAIN-CONTAINING PROTEIN"/>
    <property type="match status" value="1"/>
</dbReference>
<evidence type="ECO:0000259" key="1">
    <source>
        <dbReference type="Pfam" id="PF03281"/>
    </source>
</evidence>
<keyword evidence="3" id="KW-1185">Reference proteome</keyword>
<protein>
    <recommendedName>
        <fullName evidence="1">Mab-21-like nucleotidyltransferase domain-containing protein</fullName>
    </recommendedName>
</protein>
<feature type="domain" description="Mab-21-like nucleotidyltransferase" evidence="1">
    <location>
        <begin position="104"/>
        <end position="174"/>
    </location>
</feature>
<sequence>MDFIMCDETLPVIEDIAESCQNPLSLLIVRESNTPDGFVKLQLVINDVPCTHIHLPNVWDVNIPLECLTTDSLGRIVLFDIPSTPDDYIGSRCMNKPSAKHGPIDIVQCFRGKTWPSIAQEWIFRQRLFGWPLTNTIHEIASLGCFVVRKGHPYSSDKNLEWRISLSLQERKLMFCLTDVQYKCYYALKMCNRNLI</sequence>
<accession>A0A8B6D3Y2</accession>